<reference evidence="11" key="1">
    <citation type="submission" date="2025-08" db="UniProtKB">
        <authorList>
            <consortium name="RefSeq"/>
        </authorList>
    </citation>
    <scope>IDENTIFICATION</scope>
</reference>
<comment type="subcellular location">
    <subcellularLocation>
        <location evidence="1">Membrane</location>
        <topology evidence="1">Multi-pass membrane protein</topology>
    </subcellularLocation>
</comment>
<evidence type="ECO:0000256" key="4">
    <source>
        <dbReference type="ARBA" id="ARBA00022692"/>
    </source>
</evidence>
<evidence type="ECO:0000256" key="3">
    <source>
        <dbReference type="ARBA" id="ARBA00022448"/>
    </source>
</evidence>
<feature type="repeat" description="Solcar" evidence="8">
    <location>
        <begin position="208"/>
        <end position="297"/>
    </location>
</feature>
<keyword evidence="10" id="KW-1185">Reference proteome</keyword>
<protein>
    <submittedName>
        <fullName evidence="11">Mitochondrial 2-oxoglutarate/malate carrier protein isoform X2</fullName>
    </submittedName>
</protein>
<dbReference type="InterPro" id="IPR002067">
    <property type="entry name" value="MCP"/>
</dbReference>
<dbReference type="RefSeq" id="XP_065651860.1">
    <property type="nucleotide sequence ID" value="XM_065795788.1"/>
</dbReference>
<accession>A0ABM4BRS9</accession>
<keyword evidence="7 8" id="KW-0472">Membrane</keyword>
<name>A0ABM4BRS9_HYDVU</name>
<dbReference type="Pfam" id="PF00153">
    <property type="entry name" value="Mito_carr"/>
    <property type="match status" value="3"/>
</dbReference>
<dbReference type="PRINTS" id="PR00784">
    <property type="entry name" value="MTUNCOUPLING"/>
</dbReference>
<dbReference type="GeneID" id="100203595"/>
<evidence type="ECO:0000256" key="7">
    <source>
        <dbReference type="ARBA" id="ARBA00023136"/>
    </source>
</evidence>
<evidence type="ECO:0000256" key="8">
    <source>
        <dbReference type="PROSITE-ProRule" id="PRU00282"/>
    </source>
</evidence>
<dbReference type="PANTHER" id="PTHR45618">
    <property type="entry name" value="MITOCHONDRIAL DICARBOXYLATE CARRIER-RELATED"/>
    <property type="match status" value="1"/>
</dbReference>
<dbReference type="PROSITE" id="PS50920">
    <property type="entry name" value="SOLCAR"/>
    <property type="match status" value="3"/>
</dbReference>
<feature type="repeat" description="Solcar" evidence="8">
    <location>
        <begin position="15"/>
        <end position="100"/>
    </location>
</feature>
<evidence type="ECO:0000256" key="1">
    <source>
        <dbReference type="ARBA" id="ARBA00004141"/>
    </source>
</evidence>
<dbReference type="InterPro" id="IPR023395">
    <property type="entry name" value="MCP_dom_sf"/>
</dbReference>
<proteinExistence type="inferred from homology"/>
<organism evidence="10 11">
    <name type="scientific">Hydra vulgaris</name>
    <name type="common">Hydra</name>
    <name type="synonym">Hydra attenuata</name>
    <dbReference type="NCBI Taxonomy" id="6087"/>
    <lineage>
        <taxon>Eukaryota</taxon>
        <taxon>Metazoa</taxon>
        <taxon>Cnidaria</taxon>
        <taxon>Hydrozoa</taxon>
        <taxon>Hydroidolina</taxon>
        <taxon>Anthoathecata</taxon>
        <taxon>Aplanulata</taxon>
        <taxon>Hydridae</taxon>
        <taxon>Hydra</taxon>
    </lineage>
</organism>
<feature type="repeat" description="Solcar" evidence="8">
    <location>
        <begin position="108"/>
        <end position="199"/>
    </location>
</feature>
<evidence type="ECO:0000256" key="2">
    <source>
        <dbReference type="ARBA" id="ARBA00006375"/>
    </source>
</evidence>
<keyword evidence="5" id="KW-0677">Repeat</keyword>
<evidence type="ECO:0000256" key="9">
    <source>
        <dbReference type="RuleBase" id="RU000488"/>
    </source>
</evidence>
<dbReference type="Proteomes" id="UP001652625">
    <property type="component" value="Chromosome 04"/>
</dbReference>
<gene>
    <name evidence="11" type="primary">LOC100203595</name>
</gene>
<evidence type="ECO:0000256" key="5">
    <source>
        <dbReference type="ARBA" id="ARBA00022737"/>
    </source>
</evidence>
<keyword evidence="4 8" id="KW-0812">Transmembrane</keyword>
<evidence type="ECO:0000256" key="6">
    <source>
        <dbReference type="ARBA" id="ARBA00022989"/>
    </source>
</evidence>
<dbReference type="SUPFAM" id="SSF103506">
    <property type="entry name" value="Mitochondrial carrier"/>
    <property type="match status" value="1"/>
</dbReference>
<dbReference type="InterPro" id="IPR050391">
    <property type="entry name" value="Mito_Metabolite_Transporter"/>
</dbReference>
<keyword evidence="6" id="KW-1133">Transmembrane helix</keyword>
<dbReference type="InterPro" id="IPR018108">
    <property type="entry name" value="MCP_transmembrane"/>
</dbReference>
<comment type="similarity">
    <text evidence="2 9">Belongs to the mitochondrial carrier (TC 2.A.29) family.</text>
</comment>
<sequence length="306" mass="33772">MCGKMTSESAIPSYVRFLMGGTAGMAATCIVQPMDLVKTRMQMSGIAGVAKEHKTAMHALFSISKKEGVFALYNGLSAGLLRQATYTTVRLGIYTNLTDNFKGADGNISFSQKCLFGMIAGAVGAFVGTPAEIALIRMTNDGRLPKSEQRAYKNVFNALFRITTEEGVFTLWRGCTPTVVRAIFVNAAQLATYSQSKQMLLETKYFEDNIMCHFAASMVSGLATTWASLPADIVKTRIQSMKVINGKPEYKNGLDVLTTVVKREGLFALWKGFTPCYLRIAPHTVFTFIFLEQFQNAAKRYFVTQR</sequence>
<evidence type="ECO:0000313" key="11">
    <source>
        <dbReference type="RefSeq" id="XP_065651860.1"/>
    </source>
</evidence>
<dbReference type="Gene3D" id="1.50.40.10">
    <property type="entry name" value="Mitochondrial carrier domain"/>
    <property type="match status" value="1"/>
</dbReference>
<evidence type="ECO:0000313" key="10">
    <source>
        <dbReference type="Proteomes" id="UP001652625"/>
    </source>
</evidence>
<keyword evidence="3 9" id="KW-0813">Transport</keyword>